<gene>
    <name evidence="1" type="ORF">Patl1_05475</name>
</gene>
<keyword evidence="2" id="KW-1185">Reference proteome</keyword>
<proteinExistence type="predicted"/>
<protein>
    <submittedName>
        <fullName evidence="1">Uncharacterized protein</fullName>
    </submittedName>
</protein>
<comment type="caution">
    <text evidence="1">The sequence shown here is derived from an EMBL/GenBank/DDBJ whole genome shotgun (WGS) entry which is preliminary data.</text>
</comment>
<accession>A0ACC1BU37</accession>
<reference evidence="2" key="1">
    <citation type="journal article" date="2023" name="G3 (Bethesda)">
        <title>Genome assembly and association tests identify interacting loci associated with vigor, precocity, and sex in interspecific pistachio rootstocks.</title>
        <authorList>
            <person name="Palmer W."/>
            <person name="Jacygrad E."/>
            <person name="Sagayaradj S."/>
            <person name="Cavanaugh K."/>
            <person name="Han R."/>
            <person name="Bertier L."/>
            <person name="Beede B."/>
            <person name="Kafkas S."/>
            <person name="Golino D."/>
            <person name="Preece J."/>
            <person name="Michelmore R."/>
        </authorList>
    </citation>
    <scope>NUCLEOTIDE SEQUENCE [LARGE SCALE GENOMIC DNA]</scope>
</reference>
<organism evidence="1 2">
    <name type="scientific">Pistacia atlantica</name>
    <dbReference type="NCBI Taxonomy" id="434234"/>
    <lineage>
        <taxon>Eukaryota</taxon>
        <taxon>Viridiplantae</taxon>
        <taxon>Streptophyta</taxon>
        <taxon>Embryophyta</taxon>
        <taxon>Tracheophyta</taxon>
        <taxon>Spermatophyta</taxon>
        <taxon>Magnoliopsida</taxon>
        <taxon>eudicotyledons</taxon>
        <taxon>Gunneridae</taxon>
        <taxon>Pentapetalae</taxon>
        <taxon>rosids</taxon>
        <taxon>malvids</taxon>
        <taxon>Sapindales</taxon>
        <taxon>Anacardiaceae</taxon>
        <taxon>Pistacia</taxon>
    </lineage>
</organism>
<evidence type="ECO:0000313" key="1">
    <source>
        <dbReference type="EMBL" id="KAJ0102551.1"/>
    </source>
</evidence>
<dbReference type="EMBL" id="CM047899">
    <property type="protein sequence ID" value="KAJ0102551.1"/>
    <property type="molecule type" value="Genomic_DNA"/>
</dbReference>
<name>A0ACC1BU37_9ROSI</name>
<evidence type="ECO:0000313" key="2">
    <source>
        <dbReference type="Proteomes" id="UP001164250"/>
    </source>
</evidence>
<dbReference type="Proteomes" id="UP001164250">
    <property type="component" value="Chromosome 3"/>
</dbReference>
<sequence length="46" mass="5300">MPKLLYSTIQRNQIITKSHLNFSVLKSGHPNTKITFQIIGFQISKQ</sequence>